<dbReference type="Proteomes" id="UP000838821">
    <property type="component" value="Unassembled WGS sequence"/>
</dbReference>
<dbReference type="EMBL" id="CAKMMW010000016">
    <property type="protein sequence ID" value="CAH1217724.1"/>
    <property type="molecule type" value="Genomic_DNA"/>
</dbReference>
<keyword evidence="4" id="KW-1185">Reference proteome</keyword>
<dbReference type="SUPFAM" id="SSF51735">
    <property type="entry name" value="NAD(P)-binding Rossmann-fold domains"/>
    <property type="match status" value="1"/>
</dbReference>
<dbReference type="Gene3D" id="3.40.50.720">
    <property type="entry name" value="NAD(P)-binding Rossmann-like Domain"/>
    <property type="match status" value="1"/>
</dbReference>
<sequence>MKLDRKGRDVLTELTNVVKIGMISFAHGHAAGFYYQLRRLPGVKVTGIADENRARVEPYLQQDAEIRYFADYRELLSSGCDAVVICSENVHHAELTISAAEAGKHVLCEKPLGLNVEEMEQMVAACEKNGVRLMTAFPCRFLPAVVQAKAAIDRGEIGEVVAVKGSNRGTMPGGWFIDPELSGGGALLDHSVHVMDLLNWMLNSPVTEVYAEAATLFHEIPVDDAGILHVKFASGAFASIDTSWSRTKSFPYWGDVTLEIVGTNGLLSVDAFGQKSEVYSDERMKVQWSHWGDDMNRSLVQAFIDAIRSNREVPITGMDGLRSAAVAAAAYESVRRGEPVTLDESGRVKLSRK</sequence>
<dbReference type="PANTHER" id="PTHR43377">
    <property type="entry name" value="BILIVERDIN REDUCTASE A"/>
    <property type="match status" value="1"/>
</dbReference>
<reference evidence="3" key="1">
    <citation type="submission" date="2022-01" db="EMBL/GenBank/DDBJ databases">
        <authorList>
            <person name="Criscuolo A."/>
        </authorList>
    </citation>
    <scope>NUCLEOTIDE SEQUENCE</scope>
    <source>
        <strain evidence="3">CIP111891</strain>
    </source>
</reference>
<dbReference type="PANTHER" id="PTHR43377:SF1">
    <property type="entry name" value="BILIVERDIN REDUCTASE A"/>
    <property type="match status" value="1"/>
</dbReference>
<dbReference type="InterPro" id="IPR036291">
    <property type="entry name" value="NAD(P)-bd_dom_sf"/>
</dbReference>
<feature type="domain" description="GFO/IDH/MocA-like oxidoreductase" evidence="2">
    <location>
        <begin position="146"/>
        <end position="267"/>
    </location>
</feature>
<name>A0ABM9CMF6_9BACL</name>
<gene>
    <name evidence="3" type="primary">iolX_2</name>
    <name evidence="3" type="ORF">PAECIP111891_04628</name>
</gene>
<keyword evidence="3" id="KW-0560">Oxidoreductase</keyword>
<dbReference type="Pfam" id="PF01408">
    <property type="entry name" value="GFO_IDH_MocA"/>
    <property type="match status" value="1"/>
</dbReference>
<dbReference type="Gene3D" id="3.30.360.10">
    <property type="entry name" value="Dihydrodipicolinate Reductase, domain 2"/>
    <property type="match status" value="1"/>
</dbReference>
<dbReference type="InterPro" id="IPR055170">
    <property type="entry name" value="GFO_IDH_MocA-like_dom"/>
</dbReference>
<organism evidence="3 4">
    <name type="scientific">Paenibacillus allorhizoplanae</name>
    <dbReference type="NCBI Taxonomy" id="2905648"/>
    <lineage>
        <taxon>Bacteria</taxon>
        <taxon>Bacillati</taxon>
        <taxon>Bacillota</taxon>
        <taxon>Bacilli</taxon>
        <taxon>Bacillales</taxon>
        <taxon>Paenibacillaceae</taxon>
        <taxon>Paenibacillus</taxon>
    </lineage>
</organism>
<dbReference type="InterPro" id="IPR051450">
    <property type="entry name" value="Gfo/Idh/MocA_Oxidoreductases"/>
</dbReference>
<evidence type="ECO:0000313" key="3">
    <source>
        <dbReference type="EMBL" id="CAH1217724.1"/>
    </source>
</evidence>
<dbReference type="EC" id="1.1.1.370" evidence="3"/>
<protein>
    <submittedName>
        <fullName evidence="3">Scyllo-inositol 2-dehydrogenase (NAD(+))</fullName>
        <ecNumber evidence="3">1.1.1.370</ecNumber>
    </submittedName>
</protein>
<dbReference type="InterPro" id="IPR000683">
    <property type="entry name" value="Gfo/Idh/MocA-like_OxRdtase_N"/>
</dbReference>
<dbReference type="GO" id="GO:0016491">
    <property type="term" value="F:oxidoreductase activity"/>
    <property type="evidence" value="ECO:0007669"/>
    <property type="project" value="UniProtKB-KW"/>
</dbReference>
<evidence type="ECO:0000259" key="1">
    <source>
        <dbReference type="Pfam" id="PF01408"/>
    </source>
</evidence>
<comment type="caution">
    <text evidence="3">The sequence shown here is derived from an EMBL/GenBank/DDBJ whole genome shotgun (WGS) entry which is preliminary data.</text>
</comment>
<proteinExistence type="predicted"/>
<accession>A0ABM9CMF6</accession>
<evidence type="ECO:0000313" key="4">
    <source>
        <dbReference type="Proteomes" id="UP000838821"/>
    </source>
</evidence>
<feature type="domain" description="Gfo/Idh/MocA-like oxidoreductase N-terminal" evidence="1">
    <location>
        <begin position="20"/>
        <end position="136"/>
    </location>
</feature>
<dbReference type="SUPFAM" id="SSF55347">
    <property type="entry name" value="Glyceraldehyde-3-phosphate dehydrogenase-like, C-terminal domain"/>
    <property type="match status" value="1"/>
</dbReference>
<dbReference type="Pfam" id="PF22725">
    <property type="entry name" value="GFO_IDH_MocA_C3"/>
    <property type="match status" value="1"/>
</dbReference>
<evidence type="ECO:0000259" key="2">
    <source>
        <dbReference type="Pfam" id="PF22725"/>
    </source>
</evidence>